<feature type="non-terminal residue" evidence="1">
    <location>
        <position position="1"/>
    </location>
</feature>
<accession>A0AAV6NRH8</accession>
<dbReference type="Proteomes" id="UP000685013">
    <property type="component" value="Chromosome 4"/>
</dbReference>
<sequence>MGAFAMRIGPVWNLDAIYPVVLVAVKVMNRDGHPNHDVIFVYLSMNRIRDGHPSHDVVSVSLSMSKILLIHRFPLWPLLPSRSQHRK</sequence>
<comment type="caution">
    <text evidence="1">The sequence shown here is derived from an EMBL/GenBank/DDBJ whole genome shotgun (WGS) entry which is preliminary data.</text>
</comment>
<dbReference type="AlphaFoldDB" id="A0AAV6NRH8"/>
<evidence type="ECO:0000313" key="1">
    <source>
        <dbReference type="EMBL" id="KAG6601695.1"/>
    </source>
</evidence>
<proteinExistence type="predicted"/>
<gene>
    <name evidence="1" type="ORF">SDJN03_06928</name>
</gene>
<organism evidence="1 2">
    <name type="scientific">Cucurbita argyrosperma subsp. sororia</name>
    <dbReference type="NCBI Taxonomy" id="37648"/>
    <lineage>
        <taxon>Eukaryota</taxon>
        <taxon>Viridiplantae</taxon>
        <taxon>Streptophyta</taxon>
        <taxon>Embryophyta</taxon>
        <taxon>Tracheophyta</taxon>
        <taxon>Spermatophyta</taxon>
        <taxon>Magnoliopsida</taxon>
        <taxon>eudicotyledons</taxon>
        <taxon>Gunneridae</taxon>
        <taxon>Pentapetalae</taxon>
        <taxon>rosids</taxon>
        <taxon>fabids</taxon>
        <taxon>Cucurbitales</taxon>
        <taxon>Cucurbitaceae</taxon>
        <taxon>Cucurbiteae</taxon>
        <taxon>Cucurbita</taxon>
    </lineage>
</organism>
<keyword evidence="2" id="KW-1185">Reference proteome</keyword>
<dbReference type="EMBL" id="JAGKQH010000004">
    <property type="protein sequence ID" value="KAG6601695.1"/>
    <property type="molecule type" value="Genomic_DNA"/>
</dbReference>
<name>A0AAV6NRH8_9ROSI</name>
<reference evidence="1 2" key="1">
    <citation type="journal article" date="2021" name="Hortic Res">
        <title>The domestication of Cucurbita argyrosperma as revealed by the genome of its wild relative.</title>
        <authorList>
            <person name="Barrera-Redondo J."/>
            <person name="Sanchez-de la Vega G."/>
            <person name="Aguirre-Liguori J.A."/>
            <person name="Castellanos-Morales G."/>
            <person name="Gutierrez-Guerrero Y.T."/>
            <person name="Aguirre-Dugua X."/>
            <person name="Aguirre-Planter E."/>
            <person name="Tenaillon M.I."/>
            <person name="Lira-Saade R."/>
            <person name="Eguiarte L.E."/>
        </authorList>
    </citation>
    <scope>NUCLEOTIDE SEQUENCE [LARGE SCALE GENOMIC DNA]</scope>
    <source>
        <strain evidence="1">JBR-2021</strain>
    </source>
</reference>
<evidence type="ECO:0000313" key="2">
    <source>
        <dbReference type="Proteomes" id="UP000685013"/>
    </source>
</evidence>
<protein>
    <submittedName>
        <fullName evidence="1">Uncharacterized protein</fullName>
    </submittedName>
</protein>